<dbReference type="Pfam" id="PF00122">
    <property type="entry name" value="E1-E2_ATPase"/>
    <property type="match status" value="1"/>
</dbReference>
<dbReference type="Gene3D" id="3.40.1110.10">
    <property type="entry name" value="Calcium-transporting ATPase, cytoplasmic domain N"/>
    <property type="match status" value="1"/>
</dbReference>
<feature type="transmembrane region" description="Helical" evidence="11">
    <location>
        <begin position="122"/>
        <end position="144"/>
    </location>
</feature>
<dbReference type="InterPro" id="IPR044492">
    <property type="entry name" value="P_typ_ATPase_HD_dom"/>
</dbReference>
<evidence type="ECO:0000256" key="6">
    <source>
        <dbReference type="ARBA" id="ARBA00022741"/>
    </source>
</evidence>
<dbReference type="InterPro" id="IPR023299">
    <property type="entry name" value="ATPase_P-typ_cyto_dom_N"/>
</dbReference>
<dbReference type="PRINTS" id="PR00943">
    <property type="entry name" value="CUATPASE"/>
</dbReference>
<dbReference type="Gene3D" id="3.30.70.100">
    <property type="match status" value="1"/>
</dbReference>
<keyword evidence="6 11" id="KW-0547">Nucleotide-binding</keyword>
<feature type="domain" description="HMA" evidence="12">
    <location>
        <begin position="7"/>
        <end position="73"/>
    </location>
</feature>
<dbReference type="InterPro" id="IPR027256">
    <property type="entry name" value="P-typ_ATPase_IB"/>
</dbReference>
<feature type="transmembrane region" description="Helical" evidence="11">
    <location>
        <begin position="369"/>
        <end position="392"/>
    </location>
</feature>
<evidence type="ECO:0000256" key="3">
    <source>
        <dbReference type="ARBA" id="ARBA00022448"/>
    </source>
</evidence>
<dbReference type="PANTHER" id="PTHR43520:SF8">
    <property type="entry name" value="P-TYPE CU(+) TRANSPORTER"/>
    <property type="match status" value="1"/>
</dbReference>
<dbReference type="NCBIfam" id="TIGR01511">
    <property type="entry name" value="ATPase-IB1_Cu"/>
    <property type="match status" value="1"/>
</dbReference>
<dbReference type="InterPro" id="IPR059000">
    <property type="entry name" value="ATPase_P-type_domA"/>
</dbReference>
<dbReference type="EMBL" id="CP039393">
    <property type="protein sequence ID" value="QCD35041.1"/>
    <property type="molecule type" value="Genomic_DNA"/>
</dbReference>
<evidence type="ECO:0000256" key="2">
    <source>
        <dbReference type="ARBA" id="ARBA00006024"/>
    </source>
</evidence>
<evidence type="ECO:0000256" key="4">
    <source>
        <dbReference type="ARBA" id="ARBA00022692"/>
    </source>
</evidence>
<dbReference type="PROSITE" id="PS50846">
    <property type="entry name" value="HMA_2"/>
    <property type="match status" value="1"/>
</dbReference>
<keyword evidence="14" id="KW-1185">Reference proteome</keyword>
<feature type="transmembrane region" description="Helical" evidence="11">
    <location>
        <begin position="341"/>
        <end position="363"/>
    </location>
</feature>
<dbReference type="FunFam" id="2.70.150.10:FF:000002">
    <property type="entry name" value="Copper-transporting ATPase 1, putative"/>
    <property type="match status" value="1"/>
</dbReference>
<dbReference type="KEGG" id="mgod:E7746_03665"/>
<dbReference type="SFLD" id="SFLDG00002">
    <property type="entry name" value="C1.7:_P-type_atpase_like"/>
    <property type="match status" value="1"/>
</dbReference>
<dbReference type="Gene3D" id="2.70.150.10">
    <property type="entry name" value="Calcium-transporting ATPase, cytoplasmic transduction domain A"/>
    <property type="match status" value="1"/>
</dbReference>
<keyword evidence="3" id="KW-0813">Transport</keyword>
<evidence type="ECO:0000256" key="11">
    <source>
        <dbReference type="RuleBase" id="RU362081"/>
    </source>
</evidence>
<dbReference type="SUPFAM" id="SSF81665">
    <property type="entry name" value="Calcium ATPase, transmembrane domain M"/>
    <property type="match status" value="1"/>
</dbReference>
<keyword evidence="4 11" id="KW-0812">Transmembrane</keyword>
<dbReference type="NCBIfam" id="TIGR01494">
    <property type="entry name" value="ATPase_P-type"/>
    <property type="match status" value="1"/>
</dbReference>
<dbReference type="Proteomes" id="UP000297031">
    <property type="component" value="Chromosome"/>
</dbReference>
<dbReference type="InterPro" id="IPR008250">
    <property type="entry name" value="ATPase_P-typ_transduc_dom_A_sf"/>
</dbReference>
<dbReference type="InterPro" id="IPR036412">
    <property type="entry name" value="HAD-like_sf"/>
</dbReference>
<dbReference type="GO" id="GO:0043682">
    <property type="term" value="F:P-type divalent copper transporter activity"/>
    <property type="evidence" value="ECO:0007669"/>
    <property type="project" value="TreeGrafter"/>
</dbReference>
<dbReference type="GO" id="GO:0005507">
    <property type="term" value="F:copper ion binding"/>
    <property type="evidence" value="ECO:0007669"/>
    <property type="project" value="TreeGrafter"/>
</dbReference>
<keyword evidence="11" id="KW-1003">Cell membrane</keyword>
<evidence type="ECO:0000256" key="9">
    <source>
        <dbReference type="ARBA" id="ARBA00022989"/>
    </source>
</evidence>
<dbReference type="GO" id="GO:0005524">
    <property type="term" value="F:ATP binding"/>
    <property type="evidence" value="ECO:0007669"/>
    <property type="project" value="UniProtKB-UniRule"/>
</dbReference>
<dbReference type="InterPro" id="IPR036163">
    <property type="entry name" value="HMA_dom_sf"/>
</dbReference>
<sequence length="737" mass="79335">MAKLKEEKSIYPVSGMHCAACAGKVESVLNSLDGVKEAVANFASREASVEYDPDVITPERMRDAVRRYGYTLHIEMSEEELDRMREAEMRKVKRNVTFSAVLTAVILIVSFAFHHGGTAVNVLLWCLATPVVVIGGRLFYVNAWQRLRQGSSDMDTLVALSSGIAYLFSVFNTLFPEVWLRHGLMPHVYFDAAACIITFILIGRMLEERAKQRTAVSIKNLIGLQPKSTIVVLPDGTQVEKSISDITIGDILLARPGEKIAVDGIAVDGESHVDQSMMTGEPMPVAVREGAKVFAGTVNGEGSFTYRAQSVGSSTMLSRIIALVKEAQGSKPPIQRIVDKVASVFVPVIISLSVVTLLLWLFFAKDNGVTYGILSAITVLVIACPCALGLATPTALMVGMGRGAEEGILIRDAVSLEIAKGVDTVVLDKTGTLTKGKPEVVDSMWVVSDNAHARNVLYSIERRSSHPLAAAIVESLTDCEPVLVLAFRNIPGEGLRAQVDKINYFVGNERLLSNNGVTIPAEVSATASKWAADGCSVVYIASEKEGVMGLYAVADAVKPTSLRAVEMLRDENVELHILTGDSSEAASLLARRVGIEHYKGNVTPADKWQYIKSLQDSGRKVAMVGDGVNDSAALSMADLSIAMGSGSDVAIDVAQMTIISDNLEKVPQAIKLSRATVGIIRQNLFWAFIYNVIAVPVAAGLLYPFTGYLLNPMIACALMALSSVSVVTNSLRLRKKG</sequence>
<evidence type="ECO:0000313" key="14">
    <source>
        <dbReference type="Proteomes" id="UP000297031"/>
    </source>
</evidence>
<feature type="transmembrane region" description="Helical" evidence="11">
    <location>
        <begin position="709"/>
        <end position="731"/>
    </location>
</feature>
<accession>A0A4P7VML7</accession>
<dbReference type="InterPro" id="IPR023298">
    <property type="entry name" value="ATPase_P-typ_TM_dom_sf"/>
</dbReference>
<keyword evidence="7 11" id="KW-0067">ATP-binding</keyword>
<dbReference type="NCBIfam" id="TIGR01525">
    <property type="entry name" value="ATPase-IB_hvy"/>
    <property type="match status" value="1"/>
</dbReference>
<dbReference type="PRINTS" id="PR00119">
    <property type="entry name" value="CATATPASE"/>
</dbReference>
<dbReference type="PROSITE" id="PS01047">
    <property type="entry name" value="HMA_1"/>
    <property type="match status" value="1"/>
</dbReference>
<evidence type="ECO:0000256" key="7">
    <source>
        <dbReference type="ARBA" id="ARBA00022840"/>
    </source>
</evidence>
<name>A0A4P7VML7_9BACT</name>
<reference evidence="13 14" key="1">
    <citation type="submission" date="2019-02" db="EMBL/GenBank/DDBJ databases">
        <title>Isolation and identification of novel species under the genus Muribaculum.</title>
        <authorList>
            <person name="Miyake S."/>
            <person name="Ding Y."/>
            <person name="Low A."/>
            <person name="Soh M."/>
            <person name="Seedorf H."/>
        </authorList>
    </citation>
    <scope>NUCLEOTIDE SEQUENCE [LARGE SCALE GENOMIC DNA]</scope>
    <source>
        <strain evidence="13 14">TLL-A4</strain>
    </source>
</reference>
<dbReference type="Pfam" id="PF00702">
    <property type="entry name" value="Hydrolase"/>
    <property type="match status" value="1"/>
</dbReference>
<dbReference type="PANTHER" id="PTHR43520">
    <property type="entry name" value="ATP7, ISOFORM B"/>
    <property type="match status" value="1"/>
</dbReference>
<evidence type="ECO:0000256" key="10">
    <source>
        <dbReference type="ARBA" id="ARBA00023136"/>
    </source>
</evidence>
<dbReference type="SUPFAM" id="SSF56784">
    <property type="entry name" value="HAD-like"/>
    <property type="match status" value="1"/>
</dbReference>
<dbReference type="RefSeq" id="WP_136409868.1">
    <property type="nucleotide sequence ID" value="NZ_CP039393.1"/>
</dbReference>
<dbReference type="SFLD" id="SFLDF00027">
    <property type="entry name" value="p-type_atpase"/>
    <property type="match status" value="1"/>
</dbReference>
<dbReference type="SUPFAM" id="SSF81653">
    <property type="entry name" value="Calcium ATPase, transduction domain A"/>
    <property type="match status" value="1"/>
</dbReference>
<dbReference type="Gene3D" id="3.40.50.1000">
    <property type="entry name" value="HAD superfamily/HAD-like"/>
    <property type="match status" value="1"/>
</dbReference>
<evidence type="ECO:0000256" key="1">
    <source>
        <dbReference type="ARBA" id="ARBA00004127"/>
    </source>
</evidence>
<dbReference type="CDD" id="cd00371">
    <property type="entry name" value="HMA"/>
    <property type="match status" value="1"/>
</dbReference>
<proteinExistence type="inferred from homology"/>
<dbReference type="CDD" id="cd02094">
    <property type="entry name" value="P-type_ATPase_Cu-like"/>
    <property type="match status" value="1"/>
</dbReference>
<dbReference type="InterPro" id="IPR023214">
    <property type="entry name" value="HAD_sf"/>
</dbReference>
<evidence type="ECO:0000313" key="13">
    <source>
        <dbReference type="EMBL" id="QCD35041.1"/>
    </source>
</evidence>
<dbReference type="InterPro" id="IPR018303">
    <property type="entry name" value="ATPase_P-typ_P_site"/>
</dbReference>
<evidence type="ECO:0000256" key="5">
    <source>
        <dbReference type="ARBA" id="ARBA00022723"/>
    </source>
</evidence>
<evidence type="ECO:0000259" key="12">
    <source>
        <dbReference type="PROSITE" id="PS50846"/>
    </source>
</evidence>
<dbReference type="AlphaFoldDB" id="A0A4P7VML7"/>
<feature type="transmembrane region" description="Helical" evidence="11">
    <location>
        <begin position="684"/>
        <end position="703"/>
    </location>
</feature>
<dbReference type="Pfam" id="PF00403">
    <property type="entry name" value="HMA"/>
    <property type="match status" value="1"/>
</dbReference>
<keyword evidence="5 11" id="KW-0479">Metal-binding</keyword>
<dbReference type="InterPro" id="IPR017969">
    <property type="entry name" value="Heavy-metal-associated_CS"/>
</dbReference>
<evidence type="ECO:0000256" key="8">
    <source>
        <dbReference type="ARBA" id="ARBA00022967"/>
    </source>
</evidence>
<dbReference type="InterPro" id="IPR006121">
    <property type="entry name" value="HMA_dom"/>
</dbReference>
<dbReference type="GO" id="GO:0005886">
    <property type="term" value="C:plasma membrane"/>
    <property type="evidence" value="ECO:0007669"/>
    <property type="project" value="UniProtKB-SubCell"/>
</dbReference>
<comment type="similarity">
    <text evidence="2 11">Belongs to the cation transport ATPase (P-type) (TC 3.A.3) family. Type IB subfamily.</text>
</comment>
<dbReference type="PROSITE" id="PS00154">
    <property type="entry name" value="ATPASE_E1_E2"/>
    <property type="match status" value="1"/>
</dbReference>
<dbReference type="SUPFAM" id="SSF55008">
    <property type="entry name" value="HMA, heavy metal-associated domain"/>
    <property type="match status" value="1"/>
</dbReference>
<feature type="transmembrane region" description="Helical" evidence="11">
    <location>
        <begin position="95"/>
        <end position="116"/>
    </location>
</feature>
<comment type="subcellular location">
    <subcellularLocation>
        <location evidence="11">Cell membrane</location>
    </subcellularLocation>
    <subcellularLocation>
        <location evidence="1">Endomembrane system</location>
        <topology evidence="1">Multi-pass membrane protein</topology>
    </subcellularLocation>
</comment>
<dbReference type="GO" id="GO:0055070">
    <property type="term" value="P:copper ion homeostasis"/>
    <property type="evidence" value="ECO:0007669"/>
    <property type="project" value="TreeGrafter"/>
</dbReference>
<dbReference type="OrthoDB" id="9770315at2"/>
<protein>
    <submittedName>
        <fullName evidence="13">Copper-translocating P-type ATPase</fullName>
    </submittedName>
</protein>
<dbReference type="FunFam" id="3.30.70.100:FF:000001">
    <property type="entry name" value="ATPase copper transporting beta"/>
    <property type="match status" value="1"/>
</dbReference>
<keyword evidence="10 11" id="KW-0472">Membrane</keyword>
<keyword evidence="8" id="KW-1278">Translocase</keyword>
<keyword evidence="9 11" id="KW-1133">Transmembrane helix</keyword>
<gene>
    <name evidence="13" type="ORF">E7746_03665</name>
</gene>
<dbReference type="GO" id="GO:0012505">
    <property type="term" value="C:endomembrane system"/>
    <property type="evidence" value="ECO:0007669"/>
    <property type="project" value="UniProtKB-SubCell"/>
</dbReference>
<organism evidence="13 14">
    <name type="scientific">Muribaculum gordoncarteri</name>
    <dbReference type="NCBI Taxonomy" id="2530390"/>
    <lineage>
        <taxon>Bacteria</taxon>
        <taxon>Pseudomonadati</taxon>
        <taxon>Bacteroidota</taxon>
        <taxon>Bacteroidia</taxon>
        <taxon>Bacteroidales</taxon>
        <taxon>Muribaculaceae</taxon>
        <taxon>Muribaculum</taxon>
    </lineage>
</organism>
<feature type="transmembrane region" description="Helical" evidence="11">
    <location>
        <begin position="156"/>
        <end position="175"/>
    </location>
</feature>
<dbReference type="InterPro" id="IPR001757">
    <property type="entry name" value="P_typ_ATPase"/>
</dbReference>
<dbReference type="SFLD" id="SFLDS00003">
    <property type="entry name" value="Haloacid_Dehalogenase"/>
    <property type="match status" value="1"/>
</dbReference>
<dbReference type="GO" id="GO:0016887">
    <property type="term" value="F:ATP hydrolysis activity"/>
    <property type="evidence" value="ECO:0007669"/>
    <property type="project" value="InterPro"/>
</dbReference>
<feature type="transmembrane region" description="Helical" evidence="11">
    <location>
        <begin position="187"/>
        <end position="206"/>
    </location>
</feature>